<organism evidence="1">
    <name type="scientific">Timema bartmani</name>
    <dbReference type="NCBI Taxonomy" id="61472"/>
    <lineage>
        <taxon>Eukaryota</taxon>
        <taxon>Metazoa</taxon>
        <taxon>Ecdysozoa</taxon>
        <taxon>Arthropoda</taxon>
        <taxon>Hexapoda</taxon>
        <taxon>Insecta</taxon>
        <taxon>Pterygota</taxon>
        <taxon>Neoptera</taxon>
        <taxon>Polyneoptera</taxon>
        <taxon>Phasmatodea</taxon>
        <taxon>Timematodea</taxon>
        <taxon>Timematoidea</taxon>
        <taxon>Timematidae</taxon>
        <taxon>Timema</taxon>
    </lineage>
</organism>
<reference evidence="1" key="1">
    <citation type="submission" date="2020-11" db="EMBL/GenBank/DDBJ databases">
        <authorList>
            <person name="Tran Van P."/>
        </authorList>
    </citation>
    <scope>NUCLEOTIDE SEQUENCE</scope>
</reference>
<accession>A0A7R9I579</accession>
<dbReference type="AlphaFoldDB" id="A0A7R9I579"/>
<dbReference type="EMBL" id="OD569574">
    <property type="protein sequence ID" value="CAD7448102.1"/>
    <property type="molecule type" value="Genomic_DNA"/>
</dbReference>
<sequence length="226" mass="25626">MTNHETVRDFYEKLGTLMDALGIKYMPERLWNYDETGLFYVVKPGRAITAVDKRYVYKRVYANRAECAKFYPTSDQLGLFQNGGGDDQNNVVSPSLGNSIEAKKEISTKNDEEPNVQSNKFEESIAALDNNQHNCATETLESIAIKELLEAHDKANCVGMFIKCRTSQNCFPQTKLLHDALLYLGHSLRQQALMMVLQLCCIVKTIQRIPMRARIRGFSARVSESC</sequence>
<name>A0A7R9I579_9NEOP</name>
<evidence type="ECO:0000313" key="1">
    <source>
        <dbReference type="EMBL" id="CAD7448102.1"/>
    </source>
</evidence>
<gene>
    <name evidence="1" type="ORF">TBIB3V08_LOCUS10395</name>
</gene>
<proteinExistence type="predicted"/>
<protein>
    <submittedName>
        <fullName evidence="1">Uncharacterized protein</fullName>
    </submittedName>
</protein>